<keyword evidence="2" id="KW-1133">Transmembrane helix</keyword>
<feature type="transmembrane region" description="Helical" evidence="2">
    <location>
        <begin position="381"/>
        <end position="401"/>
    </location>
</feature>
<dbReference type="RefSeq" id="WP_207119029.1">
    <property type="nucleotide sequence ID" value="NZ_JAFLEQ010000008.1"/>
</dbReference>
<proteinExistence type="predicted"/>
<protein>
    <recommendedName>
        <fullName evidence="6">SDR-like Ig domain-containing protein</fullName>
    </recommendedName>
</protein>
<sequence>MLKRLPVATAAALLVAAACPAATALPAADGNQPTARSSKTSVPLSCRAQSPVTIGSRNFTIPAINATMITPETITVGQPAVIGILIHPLVVSMPSLPGGAGFRDASRIAVDFRLPDGLDVVDAAIDNEPGQVTGFAAFTVDEQGRANPAGRILRLAGNDNATIGFSPNAADNSAAGATVEAESDGMRIVLPTVVATVTARRPGSYPIALNTRGPAGQFNNRHNFLGMLVHVHAPVIGDIWVPVTCSPRPSPDAPIAPASQAILTVTAVAPDRDGTTGDTSPSATATATDIPDDGVFPQHPTDGAFPQHPTDGDGDTTAPATHPAAPATHPAAPAGDTAPAGAATTVNDEKYGADDDASAPQTGSTTGGDATTVRGMASTRLRAAAGILAVLAAAAAGLWLARRRRG</sequence>
<feature type="compositionally biased region" description="Low complexity" evidence="1">
    <location>
        <begin position="276"/>
        <end position="289"/>
    </location>
</feature>
<gene>
    <name evidence="4" type="ORF">JZY06_05670</name>
</gene>
<accession>A0A939IXI9</accession>
<evidence type="ECO:0000256" key="1">
    <source>
        <dbReference type="SAM" id="MobiDB-lite"/>
    </source>
</evidence>
<dbReference type="AlphaFoldDB" id="A0A939IXI9"/>
<keyword evidence="5" id="KW-1185">Reference proteome</keyword>
<evidence type="ECO:0000313" key="4">
    <source>
        <dbReference type="EMBL" id="MBN9644108.1"/>
    </source>
</evidence>
<evidence type="ECO:0000313" key="5">
    <source>
        <dbReference type="Proteomes" id="UP000664332"/>
    </source>
</evidence>
<feature type="chain" id="PRO_5039324378" description="SDR-like Ig domain-containing protein" evidence="3">
    <location>
        <begin position="25"/>
        <end position="406"/>
    </location>
</feature>
<feature type="region of interest" description="Disordered" evidence="1">
    <location>
        <begin position="270"/>
        <end position="372"/>
    </location>
</feature>
<feature type="signal peptide" evidence="3">
    <location>
        <begin position="1"/>
        <end position="24"/>
    </location>
</feature>
<dbReference type="Proteomes" id="UP000664332">
    <property type="component" value="Unassembled WGS sequence"/>
</dbReference>
<keyword evidence="2" id="KW-0472">Membrane</keyword>
<keyword evidence="2" id="KW-0812">Transmembrane</keyword>
<evidence type="ECO:0000256" key="3">
    <source>
        <dbReference type="SAM" id="SignalP"/>
    </source>
</evidence>
<keyword evidence="3" id="KW-0732">Signal</keyword>
<reference evidence="4" key="1">
    <citation type="submission" date="2021-03" db="EMBL/GenBank/DDBJ databases">
        <authorList>
            <person name="Sun Q."/>
        </authorList>
    </citation>
    <scope>NUCLEOTIDE SEQUENCE</scope>
    <source>
        <strain evidence="4">CCM 8862</strain>
    </source>
</reference>
<name>A0A939IXI9_9CORY</name>
<dbReference type="PROSITE" id="PS51257">
    <property type="entry name" value="PROKAR_LIPOPROTEIN"/>
    <property type="match status" value="1"/>
</dbReference>
<organism evidence="4 5">
    <name type="scientific">Corynebacterium mendelii</name>
    <dbReference type="NCBI Taxonomy" id="2765362"/>
    <lineage>
        <taxon>Bacteria</taxon>
        <taxon>Bacillati</taxon>
        <taxon>Actinomycetota</taxon>
        <taxon>Actinomycetes</taxon>
        <taxon>Mycobacteriales</taxon>
        <taxon>Corynebacteriaceae</taxon>
        <taxon>Corynebacterium</taxon>
    </lineage>
</organism>
<evidence type="ECO:0008006" key="6">
    <source>
        <dbReference type="Google" id="ProtNLM"/>
    </source>
</evidence>
<evidence type="ECO:0000256" key="2">
    <source>
        <dbReference type="SAM" id="Phobius"/>
    </source>
</evidence>
<dbReference type="EMBL" id="JAFLEQ010000008">
    <property type="protein sequence ID" value="MBN9644108.1"/>
    <property type="molecule type" value="Genomic_DNA"/>
</dbReference>
<comment type="caution">
    <text evidence="4">The sequence shown here is derived from an EMBL/GenBank/DDBJ whole genome shotgun (WGS) entry which is preliminary data.</text>
</comment>
<feature type="compositionally biased region" description="Polar residues" evidence="1">
    <location>
        <begin position="359"/>
        <end position="369"/>
    </location>
</feature>
<feature type="compositionally biased region" description="Low complexity" evidence="1">
    <location>
        <begin position="315"/>
        <end position="345"/>
    </location>
</feature>